<dbReference type="GO" id="GO:0005730">
    <property type="term" value="C:nucleolus"/>
    <property type="evidence" value="ECO:0007669"/>
    <property type="project" value="InterPro"/>
</dbReference>
<dbReference type="InterPro" id="IPR016580">
    <property type="entry name" value="HUS1"/>
</dbReference>
<proteinExistence type="inferred from homology"/>
<dbReference type="AlphaFoldDB" id="A0A8A3PSG9"/>
<dbReference type="GO" id="GO:0000723">
    <property type="term" value="P:telomere maintenance"/>
    <property type="evidence" value="ECO:0007669"/>
    <property type="project" value="TreeGrafter"/>
</dbReference>
<dbReference type="GO" id="GO:0033314">
    <property type="term" value="P:mitotic DNA replication checkpoint signaling"/>
    <property type="evidence" value="ECO:0007669"/>
    <property type="project" value="TreeGrafter"/>
</dbReference>
<protein>
    <recommendedName>
        <fullName evidence="4">Checkpoint protein</fullName>
    </recommendedName>
</protein>
<dbReference type="InterPro" id="IPR007150">
    <property type="entry name" value="HUS1/Mec3"/>
</dbReference>
<organism evidence="5 6">
    <name type="scientific">Monilinia vaccinii-corymbosi</name>
    <dbReference type="NCBI Taxonomy" id="61207"/>
    <lineage>
        <taxon>Eukaryota</taxon>
        <taxon>Fungi</taxon>
        <taxon>Dikarya</taxon>
        <taxon>Ascomycota</taxon>
        <taxon>Pezizomycotina</taxon>
        <taxon>Leotiomycetes</taxon>
        <taxon>Helotiales</taxon>
        <taxon>Sclerotiniaceae</taxon>
        <taxon>Monilinia</taxon>
    </lineage>
</organism>
<comment type="similarity">
    <text evidence="2 4">Belongs to the HUS1 family.</text>
</comment>
<evidence type="ECO:0000313" key="5">
    <source>
        <dbReference type="EMBL" id="QSZ37805.1"/>
    </source>
</evidence>
<evidence type="ECO:0000256" key="3">
    <source>
        <dbReference type="ARBA" id="ARBA00023242"/>
    </source>
</evidence>
<sequence length="346" mass="37609">MRFKTSVRNIQTFSSKFDFSDTLEAWFITFRIIELTASLSSLGKVAWVRLDDNGVRFTIIPETGTQVWASLCIDSIFEDYTIQSAAPDNTINIELPLPPLHRALKSAINASSASIRLTKRDGMPVLSLTVITNTVVHGKSANFLGGEGGAADPFREESLDANLRGDREAIVTQDIPIRILSADSVEGIHEPRVRDPDAHIMLPSLIQLKAISERFTKLAMATASGGTRSVSGGNIPKLELSANMHGSLRLSIATDALNISSVWTGLNNPELDPAQIEDGEDGIENHPATVLKAAGPDAWSTVRIDGRDWGRVLSVGRLGFVNDHALILYVYLDNYDDGSEESVLTV</sequence>
<evidence type="ECO:0000313" key="6">
    <source>
        <dbReference type="Proteomes" id="UP000672032"/>
    </source>
</evidence>
<reference evidence="5" key="1">
    <citation type="submission" date="2020-10" db="EMBL/GenBank/DDBJ databases">
        <title>Genome Sequence of Monilinia vaccinii-corymbosi Sheds Light on Mummy Berry Disease Infection of Blueberry and Mating Type.</title>
        <authorList>
            <person name="Yow A.G."/>
            <person name="Zhang Y."/>
            <person name="Bansal K."/>
            <person name="Eacker S.M."/>
            <person name="Sullivan S."/>
            <person name="Liachko I."/>
            <person name="Cubeta M.A."/>
            <person name="Rollins J.A."/>
            <person name="Ashrafi H."/>
        </authorList>
    </citation>
    <scope>NUCLEOTIDE SEQUENCE</scope>
    <source>
        <strain evidence="5">RL-1</strain>
    </source>
</reference>
<dbReference type="PANTHER" id="PTHR12900:SF0">
    <property type="entry name" value="CHECKPOINT PROTEIN"/>
    <property type="match status" value="1"/>
</dbReference>
<dbReference type="GO" id="GO:0006289">
    <property type="term" value="P:nucleotide-excision repair"/>
    <property type="evidence" value="ECO:0007669"/>
    <property type="project" value="TreeGrafter"/>
</dbReference>
<dbReference type="GO" id="GO:0044778">
    <property type="term" value="P:meiotic DNA integrity checkpoint signaling"/>
    <property type="evidence" value="ECO:0007669"/>
    <property type="project" value="TreeGrafter"/>
</dbReference>
<dbReference type="Proteomes" id="UP000672032">
    <property type="component" value="Chromosome 9"/>
</dbReference>
<name>A0A8A3PSG9_9HELO</name>
<evidence type="ECO:0000256" key="4">
    <source>
        <dbReference type="PIRNR" id="PIRNR011312"/>
    </source>
</evidence>
<dbReference type="GO" id="GO:0030896">
    <property type="term" value="C:checkpoint clamp complex"/>
    <property type="evidence" value="ECO:0007669"/>
    <property type="project" value="InterPro"/>
</dbReference>
<accession>A0A8A3PSG9</accession>
<evidence type="ECO:0000256" key="1">
    <source>
        <dbReference type="ARBA" id="ARBA00004123"/>
    </source>
</evidence>
<comment type="subcellular location">
    <subcellularLocation>
        <location evidence="1">Nucleus</location>
    </subcellularLocation>
</comment>
<evidence type="ECO:0000256" key="2">
    <source>
        <dbReference type="ARBA" id="ARBA00005563"/>
    </source>
</evidence>
<dbReference type="PIRSF" id="PIRSF011312">
    <property type="entry name" value="Cell_cycle_HUS1"/>
    <property type="match status" value="1"/>
</dbReference>
<dbReference type="GO" id="GO:0035861">
    <property type="term" value="C:site of double-strand break"/>
    <property type="evidence" value="ECO:0007669"/>
    <property type="project" value="TreeGrafter"/>
</dbReference>
<dbReference type="Pfam" id="PF04005">
    <property type="entry name" value="Hus1"/>
    <property type="match status" value="1"/>
</dbReference>
<dbReference type="EMBL" id="CP063413">
    <property type="protein sequence ID" value="QSZ37805.1"/>
    <property type="molecule type" value="Genomic_DNA"/>
</dbReference>
<dbReference type="Gene3D" id="3.70.10.10">
    <property type="match status" value="1"/>
</dbReference>
<dbReference type="PANTHER" id="PTHR12900">
    <property type="entry name" value="MITOTIC AND DNA DAMAGE CHECKPOINT PROTEIN HUS1"/>
    <property type="match status" value="1"/>
</dbReference>
<dbReference type="GO" id="GO:0031573">
    <property type="term" value="P:mitotic intra-S DNA damage checkpoint signaling"/>
    <property type="evidence" value="ECO:0007669"/>
    <property type="project" value="TreeGrafter"/>
</dbReference>
<dbReference type="GO" id="GO:0000724">
    <property type="term" value="P:double-strand break repair via homologous recombination"/>
    <property type="evidence" value="ECO:0007669"/>
    <property type="project" value="TreeGrafter"/>
</dbReference>
<gene>
    <name evidence="5" type="ORF">DSL72_008905</name>
</gene>
<keyword evidence="3" id="KW-0539">Nucleus</keyword>
<dbReference type="OrthoDB" id="419537at2759"/>
<keyword evidence="6" id="KW-1185">Reference proteome</keyword>